<dbReference type="Gene3D" id="1.10.510.10">
    <property type="entry name" value="Transferase(Phosphotransferase) domain 1"/>
    <property type="match status" value="1"/>
</dbReference>
<name>A0A843UGP9_COLES</name>
<feature type="compositionally biased region" description="Pro residues" evidence="17">
    <location>
        <begin position="58"/>
        <end position="79"/>
    </location>
</feature>
<dbReference type="FunFam" id="3.30.200.20:FF:000207">
    <property type="entry name" value="proline-rich receptor-like protein kinase PERK1"/>
    <property type="match status" value="1"/>
</dbReference>
<evidence type="ECO:0000256" key="11">
    <source>
        <dbReference type="ARBA" id="ARBA00022989"/>
    </source>
</evidence>
<dbReference type="PANTHER" id="PTHR47982">
    <property type="entry name" value="PROLINE-RICH RECEPTOR-LIKE PROTEIN KINASE PERK4"/>
    <property type="match status" value="1"/>
</dbReference>
<dbReference type="InterPro" id="IPR001245">
    <property type="entry name" value="Ser-Thr/Tyr_kinase_cat_dom"/>
</dbReference>
<keyword evidence="8 16" id="KW-0547">Nucleotide-binding</keyword>
<evidence type="ECO:0000256" key="4">
    <source>
        <dbReference type="ARBA" id="ARBA00022527"/>
    </source>
</evidence>
<organism evidence="19 20">
    <name type="scientific">Colocasia esculenta</name>
    <name type="common">Wild taro</name>
    <name type="synonym">Arum esculentum</name>
    <dbReference type="NCBI Taxonomy" id="4460"/>
    <lineage>
        <taxon>Eukaryota</taxon>
        <taxon>Viridiplantae</taxon>
        <taxon>Streptophyta</taxon>
        <taxon>Embryophyta</taxon>
        <taxon>Tracheophyta</taxon>
        <taxon>Spermatophyta</taxon>
        <taxon>Magnoliopsida</taxon>
        <taxon>Liliopsida</taxon>
        <taxon>Araceae</taxon>
        <taxon>Aroideae</taxon>
        <taxon>Colocasieae</taxon>
        <taxon>Colocasia</taxon>
    </lineage>
</organism>
<comment type="catalytic activity">
    <reaction evidence="15">
        <text>L-seryl-[protein] + ATP = O-phospho-L-seryl-[protein] + ADP + H(+)</text>
        <dbReference type="Rhea" id="RHEA:17989"/>
        <dbReference type="Rhea" id="RHEA-COMP:9863"/>
        <dbReference type="Rhea" id="RHEA-COMP:11604"/>
        <dbReference type="ChEBI" id="CHEBI:15378"/>
        <dbReference type="ChEBI" id="CHEBI:29999"/>
        <dbReference type="ChEBI" id="CHEBI:30616"/>
        <dbReference type="ChEBI" id="CHEBI:83421"/>
        <dbReference type="ChEBI" id="CHEBI:456216"/>
        <dbReference type="EC" id="2.7.11.1"/>
    </reaction>
</comment>
<feature type="binding site" evidence="16">
    <location>
        <position position="151"/>
    </location>
    <ligand>
        <name>ATP</name>
        <dbReference type="ChEBI" id="CHEBI:30616"/>
    </ligand>
</feature>
<comment type="subcellular location">
    <subcellularLocation>
        <location evidence="1">Cell membrane</location>
        <topology evidence="1">Single-pass membrane protein</topology>
    </subcellularLocation>
</comment>
<keyword evidence="11" id="KW-1133">Transmembrane helix</keyword>
<evidence type="ECO:0000256" key="13">
    <source>
        <dbReference type="ARBA" id="ARBA00023180"/>
    </source>
</evidence>
<evidence type="ECO:0000256" key="1">
    <source>
        <dbReference type="ARBA" id="ARBA00004162"/>
    </source>
</evidence>
<evidence type="ECO:0000256" key="15">
    <source>
        <dbReference type="ARBA" id="ARBA00048679"/>
    </source>
</evidence>
<feature type="region of interest" description="Disordered" evidence="17">
    <location>
        <begin position="36"/>
        <end position="101"/>
    </location>
</feature>
<evidence type="ECO:0000256" key="17">
    <source>
        <dbReference type="SAM" id="MobiDB-lite"/>
    </source>
</evidence>
<dbReference type="Proteomes" id="UP000652761">
    <property type="component" value="Unassembled WGS sequence"/>
</dbReference>
<dbReference type="EMBL" id="NMUH01000554">
    <property type="protein sequence ID" value="MQL81226.1"/>
    <property type="molecule type" value="Genomic_DNA"/>
</dbReference>
<dbReference type="InterPro" id="IPR000719">
    <property type="entry name" value="Prot_kinase_dom"/>
</dbReference>
<reference evidence="19" key="1">
    <citation type="submission" date="2017-07" db="EMBL/GenBank/DDBJ databases">
        <title>Taro Niue Genome Assembly and Annotation.</title>
        <authorList>
            <person name="Atibalentja N."/>
            <person name="Keating K."/>
            <person name="Fields C.J."/>
        </authorList>
    </citation>
    <scope>NUCLEOTIDE SEQUENCE</scope>
    <source>
        <strain evidence="19">Niue_2</strain>
        <tissue evidence="19">Leaf</tissue>
    </source>
</reference>
<evidence type="ECO:0000256" key="3">
    <source>
        <dbReference type="ARBA" id="ARBA00022475"/>
    </source>
</evidence>
<evidence type="ECO:0000256" key="12">
    <source>
        <dbReference type="ARBA" id="ARBA00023136"/>
    </source>
</evidence>
<keyword evidence="9" id="KW-0418">Kinase</keyword>
<dbReference type="Pfam" id="PF07714">
    <property type="entry name" value="PK_Tyr_Ser-Thr"/>
    <property type="match status" value="1"/>
</dbReference>
<evidence type="ECO:0000256" key="8">
    <source>
        <dbReference type="ARBA" id="ARBA00022741"/>
    </source>
</evidence>
<proteinExistence type="predicted"/>
<dbReference type="SMART" id="SM00220">
    <property type="entry name" value="S_TKc"/>
    <property type="match status" value="1"/>
</dbReference>
<evidence type="ECO:0000259" key="18">
    <source>
        <dbReference type="PROSITE" id="PS50011"/>
    </source>
</evidence>
<keyword evidence="3" id="KW-1003">Cell membrane</keyword>
<evidence type="ECO:0000256" key="2">
    <source>
        <dbReference type="ARBA" id="ARBA00012513"/>
    </source>
</evidence>
<keyword evidence="7" id="KW-0812">Transmembrane</keyword>
<dbReference type="GO" id="GO:0005886">
    <property type="term" value="C:plasma membrane"/>
    <property type="evidence" value="ECO:0007669"/>
    <property type="project" value="UniProtKB-SubCell"/>
</dbReference>
<keyword evidence="10 16" id="KW-0067">ATP-binding</keyword>
<keyword evidence="4" id="KW-0723">Serine/threonine-protein kinase</keyword>
<feature type="compositionally biased region" description="Polar residues" evidence="17">
    <location>
        <begin position="468"/>
        <end position="496"/>
    </location>
</feature>
<evidence type="ECO:0000313" key="19">
    <source>
        <dbReference type="EMBL" id="MQL81226.1"/>
    </source>
</evidence>
<comment type="caution">
    <text evidence="19">The sequence shown here is derived from an EMBL/GenBank/DDBJ whole genome shotgun (WGS) entry which is preliminary data.</text>
</comment>
<accession>A0A843UGP9</accession>
<protein>
    <recommendedName>
        <fullName evidence="2">non-specific serine/threonine protein kinase</fullName>
        <ecNumber evidence="2">2.7.11.1</ecNumber>
    </recommendedName>
</protein>
<evidence type="ECO:0000313" key="20">
    <source>
        <dbReference type="Proteomes" id="UP000652761"/>
    </source>
</evidence>
<keyword evidence="5" id="KW-0597">Phosphoprotein</keyword>
<keyword evidence="12" id="KW-0472">Membrane</keyword>
<evidence type="ECO:0000256" key="5">
    <source>
        <dbReference type="ARBA" id="ARBA00022553"/>
    </source>
</evidence>
<feature type="region of interest" description="Disordered" evidence="17">
    <location>
        <begin position="1"/>
        <end position="23"/>
    </location>
</feature>
<dbReference type="SUPFAM" id="SSF56112">
    <property type="entry name" value="Protein kinase-like (PK-like)"/>
    <property type="match status" value="1"/>
</dbReference>
<evidence type="ECO:0000256" key="9">
    <source>
        <dbReference type="ARBA" id="ARBA00022777"/>
    </source>
</evidence>
<keyword evidence="13" id="KW-0325">Glycoprotein</keyword>
<evidence type="ECO:0000256" key="6">
    <source>
        <dbReference type="ARBA" id="ARBA00022679"/>
    </source>
</evidence>
<evidence type="ECO:0000256" key="14">
    <source>
        <dbReference type="ARBA" id="ARBA00047899"/>
    </source>
</evidence>
<feature type="region of interest" description="Disordered" evidence="17">
    <location>
        <begin position="448"/>
        <end position="521"/>
    </location>
</feature>
<dbReference type="PROSITE" id="PS00108">
    <property type="entry name" value="PROTEIN_KINASE_ST"/>
    <property type="match status" value="1"/>
</dbReference>
<feature type="domain" description="Protein kinase" evidence="18">
    <location>
        <begin position="123"/>
        <end position="402"/>
    </location>
</feature>
<dbReference type="PANTHER" id="PTHR47982:SF35">
    <property type="entry name" value="PROLINE-RICH RECEPTOR-LIKE PROTEIN KINASE PERK1-RELATED"/>
    <property type="match status" value="1"/>
</dbReference>
<dbReference type="PROSITE" id="PS00107">
    <property type="entry name" value="PROTEIN_KINASE_ATP"/>
    <property type="match status" value="1"/>
</dbReference>
<dbReference type="PROSITE" id="PS50011">
    <property type="entry name" value="PROTEIN_KINASE_DOM"/>
    <property type="match status" value="1"/>
</dbReference>
<dbReference type="InterPro" id="IPR011009">
    <property type="entry name" value="Kinase-like_dom_sf"/>
</dbReference>
<dbReference type="GO" id="GO:0004674">
    <property type="term" value="F:protein serine/threonine kinase activity"/>
    <property type="evidence" value="ECO:0007669"/>
    <property type="project" value="UniProtKB-KW"/>
</dbReference>
<evidence type="ECO:0000256" key="7">
    <source>
        <dbReference type="ARBA" id="ARBA00022692"/>
    </source>
</evidence>
<dbReference type="EC" id="2.7.11.1" evidence="2"/>
<gene>
    <name evidence="19" type="ORF">Taro_013679</name>
</gene>
<dbReference type="InterPro" id="IPR008271">
    <property type="entry name" value="Ser/Thr_kinase_AS"/>
</dbReference>
<keyword evidence="6" id="KW-0808">Transferase</keyword>
<evidence type="ECO:0000256" key="10">
    <source>
        <dbReference type="ARBA" id="ARBA00022840"/>
    </source>
</evidence>
<dbReference type="InterPro" id="IPR047117">
    <property type="entry name" value="PERK1-13-like"/>
</dbReference>
<keyword evidence="20" id="KW-1185">Reference proteome</keyword>
<dbReference type="FunFam" id="1.10.510.10:FF:000239">
    <property type="entry name" value="Proline-rich receptor-like protein kinase PERK1"/>
    <property type="match status" value="1"/>
</dbReference>
<comment type="catalytic activity">
    <reaction evidence="14">
        <text>L-threonyl-[protein] + ATP = O-phospho-L-threonyl-[protein] + ADP + H(+)</text>
        <dbReference type="Rhea" id="RHEA:46608"/>
        <dbReference type="Rhea" id="RHEA-COMP:11060"/>
        <dbReference type="Rhea" id="RHEA-COMP:11605"/>
        <dbReference type="ChEBI" id="CHEBI:15378"/>
        <dbReference type="ChEBI" id="CHEBI:30013"/>
        <dbReference type="ChEBI" id="CHEBI:30616"/>
        <dbReference type="ChEBI" id="CHEBI:61977"/>
        <dbReference type="ChEBI" id="CHEBI:456216"/>
        <dbReference type="EC" id="2.7.11.1"/>
    </reaction>
</comment>
<dbReference type="InterPro" id="IPR017441">
    <property type="entry name" value="Protein_kinase_ATP_BS"/>
</dbReference>
<feature type="compositionally biased region" description="Low complexity" evidence="17">
    <location>
        <begin position="80"/>
        <end position="91"/>
    </location>
</feature>
<dbReference type="OrthoDB" id="4062651at2759"/>
<dbReference type="CDD" id="cd14066">
    <property type="entry name" value="STKc_IRAK"/>
    <property type="match status" value="1"/>
</dbReference>
<feature type="compositionally biased region" description="Basic and acidic residues" evidence="17">
    <location>
        <begin position="498"/>
        <end position="513"/>
    </location>
</feature>
<dbReference type="Gene3D" id="3.30.200.20">
    <property type="entry name" value="Phosphorylase Kinase, domain 1"/>
    <property type="match status" value="1"/>
</dbReference>
<dbReference type="GO" id="GO:0005524">
    <property type="term" value="F:ATP binding"/>
    <property type="evidence" value="ECO:0007669"/>
    <property type="project" value="UniProtKB-UniRule"/>
</dbReference>
<dbReference type="AlphaFoldDB" id="A0A843UGP9"/>
<sequence>MASATGGVLWSPPSDATTKQGAGLISEYTDNIYGEQQQNWQHNVPPPADHVVKIQPHLSPPPAYASRPPNMPPPPPPPAISSSGGSNYSGSENVLPPPSPGIALGLSQSNFTYDELLMATDGFSDANLLGQGGFGYVHRGVLRNGKEVAVKQLKSGSGQGEREFQAEVEIISRVHHKHLVSLVGYCSTGGKRLLVYEFVPNNTLEFHLHGKGRPTMDWSTRLKIALGSAKGLAYLHEDCHPKIIHRDIKASNILLDFNFEAKVADFGLAKFASDTNTHVSTRVMGTFGYLAPEYASTGKLTDKSDVFSFGVMLLEMITGQRPVDSTNTLMEESLVEWARPLLTRALEDGNYDTLADPRLRNNCNTREMARMVACTAACIRHSARRRPRMSQVVRALEGDISLDDLNEGVKPGESLMYGSYGSSDYDSSQYNEDMKRFKKLALASEEYGSSDYASGQNPEKGKTRLSVRASQEYPSSEYSAATSEYGQNPSGSSSEVFPSREMDAKMKEVRTRDSSGFSGPS</sequence>
<evidence type="ECO:0000256" key="16">
    <source>
        <dbReference type="PROSITE-ProRule" id="PRU10141"/>
    </source>
</evidence>